<keyword evidence="11" id="KW-0472">Membrane</keyword>
<comment type="caution">
    <text evidence="18">The sequence shown here is derived from an EMBL/GenBank/DDBJ whole genome shotgun (WGS) entry which is preliminary data.</text>
</comment>
<comment type="subcellular location">
    <subcellularLocation>
        <location evidence="1">Cell outer membrane</location>
        <topology evidence="1">Multi-pass membrane protein</topology>
    </subcellularLocation>
</comment>
<keyword evidence="6" id="KW-0812">Transmembrane</keyword>
<dbReference type="InterPro" id="IPR003715">
    <property type="entry name" value="Poly_export_N"/>
</dbReference>
<evidence type="ECO:0000259" key="16">
    <source>
        <dbReference type="Pfam" id="PF02563"/>
    </source>
</evidence>
<feature type="domain" description="SLBB" evidence="17">
    <location>
        <begin position="229"/>
        <end position="307"/>
    </location>
</feature>
<feature type="region of interest" description="Disordered" evidence="15">
    <location>
        <begin position="73"/>
        <end position="96"/>
    </location>
</feature>
<keyword evidence="10" id="KW-0626">Porin</keyword>
<dbReference type="GO" id="GO:0046930">
    <property type="term" value="C:pore complex"/>
    <property type="evidence" value="ECO:0007669"/>
    <property type="project" value="UniProtKB-KW"/>
</dbReference>
<dbReference type="Proteomes" id="UP000237381">
    <property type="component" value="Unassembled WGS sequence"/>
</dbReference>
<dbReference type="GO" id="GO:0015159">
    <property type="term" value="F:polysaccharide transmembrane transporter activity"/>
    <property type="evidence" value="ECO:0007669"/>
    <property type="project" value="InterPro"/>
</dbReference>
<keyword evidence="14" id="KW-0449">Lipoprotein</keyword>
<dbReference type="PANTHER" id="PTHR33619">
    <property type="entry name" value="POLYSACCHARIDE EXPORT PROTEIN GFCE-RELATED"/>
    <property type="match status" value="1"/>
</dbReference>
<dbReference type="GO" id="GO:0015288">
    <property type="term" value="F:porin activity"/>
    <property type="evidence" value="ECO:0007669"/>
    <property type="project" value="UniProtKB-KW"/>
</dbReference>
<dbReference type="Pfam" id="PF02563">
    <property type="entry name" value="Poly_export"/>
    <property type="match status" value="1"/>
</dbReference>
<evidence type="ECO:0000256" key="4">
    <source>
        <dbReference type="ARBA" id="ARBA00022452"/>
    </source>
</evidence>
<dbReference type="RefSeq" id="WP_244917599.1">
    <property type="nucleotide sequence ID" value="NZ_PVUA01000008.1"/>
</dbReference>
<gene>
    <name evidence="18" type="ORF">B0G62_10763</name>
</gene>
<dbReference type="PANTHER" id="PTHR33619:SF3">
    <property type="entry name" value="POLYSACCHARIDE EXPORT PROTEIN GFCE-RELATED"/>
    <property type="match status" value="1"/>
</dbReference>
<dbReference type="EMBL" id="PQGA01000007">
    <property type="protein sequence ID" value="POR51037.1"/>
    <property type="molecule type" value="Genomic_DNA"/>
</dbReference>
<evidence type="ECO:0000256" key="14">
    <source>
        <dbReference type="ARBA" id="ARBA00023288"/>
    </source>
</evidence>
<reference evidence="18 19" key="1">
    <citation type="submission" date="2018-01" db="EMBL/GenBank/DDBJ databases">
        <title>Genomic Encyclopedia of Type Strains, Phase III (KMG-III): the genomes of soil and plant-associated and newly described type strains.</title>
        <authorList>
            <person name="Whitman W."/>
        </authorList>
    </citation>
    <scope>NUCLEOTIDE SEQUENCE [LARGE SCALE GENOMIC DNA]</scope>
    <source>
        <strain evidence="18 19">JCM 18070</strain>
    </source>
</reference>
<keyword evidence="8" id="KW-0625">Polysaccharide transport</keyword>
<keyword evidence="4" id="KW-1134">Transmembrane beta strand</keyword>
<dbReference type="GO" id="GO:0006811">
    <property type="term" value="P:monoatomic ion transport"/>
    <property type="evidence" value="ECO:0007669"/>
    <property type="project" value="UniProtKB-KW"/>
</dbReference>
<evidence type="ECO:0000256" key="10">
    <source>
        <dbReference type="ARBA" id="ARBA00023114"/>
    </source>
</evidence>
<keyword evidence="7" id="KW-0732">Signal</keyword>
<organism evidence="18 19">
    <name type="scientific">Paraburkholderia eburnea</name>
    <dbReference type="NCBI Taxonomy" id="1189126"/>
    <lineage>
        <taxon>Bacteria</taxon>
        <taxon>Pseudomonadati</taxon>
        <taxon>Pseudomonadota</taxon>
        <taxon>Betaproteobacteria</taxon>
        <taxon>Burkholderiales</taxon>
        <taxon>Burkholderiaceae</taxon>
        <taxon>Paraburkholderia</taxon>
    </lineage>
</organism>
<dbReference type="GO" id="GO:0009279">
    <property type="term" value="C:cell outer membrane"/>
    <property type="evidence" value="ECO:0007669"/>
    <property type="project" value="UniProtKB-SubCell"/>
</dbReference>
<keyword evidence="9" id="KW-0406">Ion transport</keyword>
<comment type="similarity">
    <text evidence="2">Belongs to the BexD/CtrA/VexA family.</text>
</comment>
<evidence type="ECO:0000256" key="6">
    <source>
        <dbReference type="ARBA" id="ARBA00022692"/>
    </source>
</evidence>
<evidence type="ECO:0000256" key="13">
    <source>
        <dbReference type="ARBA" id="ARBA00023237"/>
    </source>
</evidence>
<keyword evidence="3" id="KW-0813">Transport</keyword>
<evidence type="ECO:0000256" key="3">
    <source>
        <dbReference type="ARBA" id="ARBA00022448"/>
    </source>
</evidence>
<dbReference type="AlphaFoldDB" id="A0A2S4M934"/>
<dbReference type="Gene3D" id="3.10.560.10">
    <property type="entry name" value="Outer membrane lipoprotein wza domain like"/>
    <property type="match status" value="2"/>
</dbReference>
<feature type="domain" description="SLBB" evidence="17">
    <location>
        <begin position="315"/>
        <end position="397"/>
    </location>
</feature>
<evidence type="ECO:0000256" key="11">
    <source>
        <dbReference type="ARBA" id="ARBA00023136"/>
    </source>
</evidence>
<evidence type="ECO:0000256" key="1">
    <source>
        <dbReference type="ARBA" id="ARBA00004571"/>
    </source>
</evidence>
<dbReference type="Pfam" id="PF22461">
    <property type="entry name" value="SLBB_2"/>
    <property type="match status" value="2"/>
</dbReference>
<evidence type="ECO:0000256" key="2">
    <source>
        <dbReference type="ARBA" id="ARBA00009450"/>
    </source>
</evidence>
<feature type="domain" description="Polysaccharide export protein N-terminal" evidence="16">
    <location>
        <begin position="131"/>
        <end position="223"/>
    </location>
</feature>
<dbReference type="Gene3D" id="3.30.1950.10">
    <property type="entry name" value="wza like domain"/>
    <property type="match status" value="1"/>
</dbReference>
<keyword evidence="19" id="KW-1185">Reference proteome</keyword>
<evidence type="ECO:0000256" key="9">
    <source>
        <dbReference type="ARBA" id="ARBA00023065"/>
    </source>
</evidence>
<keyword evidence="5" id="KW-0762">Sugar transport</keyword>
<name>A0A2S4M934_9BURK</name>
<sequence>MIVFIQMLEGFIVAAVLHACRRARGAMRVQTCRLARHKARHETQSRRLDRGALAALIAILALASTLTGCSTAPGMRMSQPATLPTGEGSDSHSAQAQAEIPVTEINLRLIQQLRAAAAPDNTWATLGAAGQPAHYTLGPGDVLDITVWDHPELIAAQGGQANSVSAQRSADPAPGFVIDQDGYLQFPYVGREHVAGMHIEDVQRLVHERLSEVYNKPQVTVRIVSYRSKQVYVDGEVQSPGAQAINDVPMTLYQAVSRSGGFTKNADQSQMVLVRDGKSYRLDLPAMLARGEDPASIRLRNGDLLRVVAREENGVYVMGEVSKPVTAVPMRNGKLMLSDAISQAGSVNANTADPQQLYVIRGAEGTEPQVYHLDARSPVSMILANQFQLQSNDVVYVDSNGLVRLSRVLNLLLPAINAGLTAAVLTK</sequence>
<dbReference type="InterPro" id="IPR054765">
    <property type="entry name" value="SLBB_dom"/>
</dbReference>
<evidence type="ECO:0000256" key="15">
    <source>
        <dbReference type="SAM" id="MobiDB-lite"/>
    </source>
</evidence>
<evidence type="ECO:0000313" key="19">
    <source>
        <dbReference type="Proteomes" id="UP000237381"/>
    </source>
</evidence>
<evidence type="ECO:0000256" key="7">
    <source>
        <dbReference type="ARBA" id="ARBA00022729"/>
    </source>
</evidence>
<evidence type="ECO:0000256" key="8">
    <source>
        <dbReference type="ARBA" id="ARBA00023047"/>
    </source>
</evidence>
<evidence type="ECO:0000259" key="17">
    <source>
        <dbReference type="Pfam" id="PF22461"/>
    </source>
</evidence>
<evidence type="ECO:0000256" key="12">
    <source>
        <dbReference type="ARBA" id="ARBA00023139"/>
    </source>
</evidence>
<dbReference type="InterPro" id="IPR049712">
    <property type="entry name" value="Poly_export"/>
</dbReference>
<accession>A0A2S4M934</accession>
<proteinExistence type="inferred from homology"/>
<keyword evidence="12" id="KW-0564">Palmitate</keyword>
<protein>
    <submittedName>
        <fullName evidence="18">Polysaccharide export outer membrane protein</fullName>
    </submittedName>
</protein>
<evidence type="ECO:0000313" key="18">
    <source>
        <dbReference type="EMBL" id="POR51037.1"/>
    </source>
</evidence>
<keyword evidence="13" id="KW-0998">Cell outer membrane</keyword>
<evidence type="ECO:0000256" key="5">
    <source>
        <dbReference type="ARBA" id="ARBA00022597"/>
    </source>
</evidence>